<dbReference type="EMBL" id="AJ871022">
    <property type="protein sequence ID" value="CAI40313.1"/>
    <property type="molecule type" value="Genomic_RNA"/>
</dbReference>
<proteinExistence type="predicted"/>
<sequence>MLLDFLVNLHLAIFAIDIRLLDLYPFVKPFITFCYCVVLNLFLFWLREIFDLYPENRIIGQDE</sequence>
<organism evidence="2">
    <name type="scientific">Pigeon coronavirus</name>
    <dbReference type="NCBI Taxonomy" id="300189"/>
    <lineage>
        <taxon>Viruses</taxon>
        <taxon>Riboviria</taxon>
        <taxon>Orthornavirae</taxon>
        <taxon>Pisuviricota</taxon>
        <taxon>Pisoniviricetes</taxon>
        <taxon>Nidovirales</taxon>
        <taxon>Cornidovirineae</taxon>
        <taxon>Coronaviridae</taxon>
        <taxon>Orthocoronavirinae</taxon>
        <taxon>Gammacoronavirus</taxon>
        <taxon>Igacovirus</taxon>
        <taxon>Gammacoronavirus galli</taxon>
        <taxon>Avian coronavirus</taxon>
    </lineage>
</organism>
<protein>
    <submittedName>
        <fullName evidence="2">Uncharacterized protein</fullName>
    </submittedName>
</protein>
<reference evidence="2" key="1">
    <citation type="journal article" date="2005" name="J. Gen. Virol.">
        <title>Molecular identification and characterization of novel coronaviruses infecting graylag geese (Anser anser), feral pigeons (Columbia livia) and mallards (Anas platyrhynchos).</title>
        <authorList>
            <person name="Jonassen C.M."/>
            <person name="Kofstad T."/>
            <person name="Larsen I.L."/>
            <person name="Lovland A."/>
            <person name="Handeland K."/>
            <person name="Follestad A."/>
            <person name="Lillehaug A."/>
        </authorList>
    </citation>
    <scope>NUCLEOTIDE SEQUENCE</scope>
    <source>
        <strain evidence="2">03/653</strain>
    </source>
</reference>
<accession>Q5GMY8</accession>
<keyword evidence="1" id="KW-0472">Membrane</keyword>
<keyword evidence="1" id="KW-1133">Transmembrane helix</keyword>
<feature type="transmembrane region" description="Helical" evidence="1">
    <location>
        <begin position="26"/>
        <end position="46"/>
    </location>
</feature>
<name>Q5GMY8_9GAMC</name>
<keyword evidence="1" id="KW-0812">Transmembrane</keyword>
<evidence type="ECO:0000313" key="2">
    <source>
        <dbReference type="EMBL" id="CAI40313.1"/>
    </source>
</evidence>
<evidence type="ECO:0000256" key="1">
    <source>
        <dbReference type="SAM" id="Phobius"/>
    </source>
</evidence>